<feature type="domain" description="DRBM" evidence="5">
    <location>
        <begin position="174"/>
        <end position="243"/>
    </location>
</feature>
<name>A0A6P4ASJ3_ZIZJJ</name>
<feature type="domain" description="DRBM" evidence="5">
    <location>
        <begin position="1"/>
        <end position="70"/>
    </location>
</feature>
<dbReference type="InterPro" id="IPR044450">
    <property type="entry name" value="AtDRB-like_DSRM_1"/>
</dbReference>
<evidence type="ECO:0000256" key="4">
    <source>
        <dbReference type="SAM" id="MobiDB-lite"/>
    </source>
</evidence>
<evidence type="ECO:0000256" key="2">
    <source>
        <dbReference type="ARBA" id="ARBA00022884"/>
    </source>
</evidence>
<accession>A0A6P4ASJ3</accession>
<reference evidence="7" key="1">
    <citation type="submission" date="2025-08" db="UniProtKB">
        <authorList>
            <consortium name="RefSeq"/>
        </authorList>
    </citation>
    <scope>IDENTIFICATION</scope>
    <source>
        <tissue evidence="7">Seedling</tissue>
    </source>
</reference>
<feature type="region of interest" description="Disordered" evidence="4">
    <location>
        <begin position="351"/>
        <end position="390"/>
    </location>
</feature>
<dbReference type="AlphaFoldDB" id="A0A6P4ASJ3"/>
<dbReference type="GeneID" id="107433065"/>
<dbReference type="InterPro" id="IPR014720">
    <property type="entry name" value="dsRBD_dom"/>
</dbReference>
<dbReference type="RefSeq" id="XP_015899795.3">
    <property type="nucleotide sequence ID" value="XM_016044309.4"/>
</dbReference>
<dbReference type="PROSITE" id="PS50137">
    <property type="entry name" value="DS_RBD"/>
    <property type="match status" value="3"/>
</dbReference>
<evidence type="ECO:0000313" key="6">
    <source>
        <dbReference type="Proteomes" id="UP001652623"/>
    </source>
</evidence>
<protein>
    <submittedName>
        <fullName evidence="7">Double-stranded RNA-binding protein 1 isoform X2</fullName>
    </submittedName>
</protein>
<feature type="domain" description="DRBM" evidence="5">
    <location>
        <begin position="253"/>
        <end position="321"/>
    </location>
</feature>
<evidence type="ECO:0000313" key="7">
    <source>
        <dbReference type="RefSeq" id="XP_015899795.3"/>
    </source>
</evidence>
<keyword evidence="1" id="KW-0677">Repeat</keyword>
<evidence type="ECO:0000256" key="1">
    <source>
        <dbReference type="ARBA" id="ARBA00022737"/>
    </source>
</evidence>
<evidence type="ECO:0000256" key="3">
    <source>
        <dbReference type="PROSITE-ProRule" id="PRU00266"/>
    </source>
</evidence>
<dbReference type="Gene3D" id="3.30.160.20">
    <property type="match status" value="3"/>
</dbReference>
<dbReference type="SMART" id="SM00358">
    <property type="entry name" value="DSRM"/>
    <property type="match status" value="3"/>
</dbReference>
<proteinExistence type="predicted"/>
<dbReference type="PANTHER" id="PTHR46031:SF16">
    <property type="entry name" value="DOUBLE-STRANDED RNA-BINDING PROTEIN 4"/>
    <property type="match status" value="1"/>
</dbReference>
<dbReference type="CDD" id="cd19907">
    <property type="entry name" value="DSRM_AtDRB-like_rpt1"/>
    <property type="match status" value="1"/>
</dbReference>
<dbReference type="GO" id="GO:0003725">
    <property type="term" value="F:double-stranded RNA binding"/>
    <property type="evidence" value="ECO:0007669"/>
    <property type="project" value="InterPro"/>
</dbReference>
<evidence type="ECO:0000259" key="5">
    <source>
        <dbReference type="PROSITE" id="PS50137"/>
    </source>
</evidence>
<feature type="compositionally biased region" description="Polar residues" evidence="4">
    <location>
        <begin position="351"/>
        <end position="370"/>
    </location>
</feature>
<feature type="compositionally biased region" description="Pro residues" evidence="4">
    <location>
        <begin position="72"/>
        <end position="99"/>
    </location>
</feature>
<dbReference type="Pfam" id="PF00035">
    <property type="entry name" value="dsrm"/>
    <property type="match status" value="3"/>
</dbReference>
<dbReference type="SUPFAM" id="SSF54768">
    <property type="entry name" value="dsRNA-binding domain-like"/>
    <property type="match status" value="3"/>
</dbReference>
<keyword evidence="2 3" id="KW-0694">RNA-binding</keyword>
<dbReference type="PANTHER" id="PTHR46031">
    <property type="match status" value="1"/>
</dbReference>
<keyword evidence="6" id="KW-1185">Reference proteome</keyword>
<dbReference type="Proteomes" id="UP001652623">
    <property type="component" value="Chromosome 11"/>
</dbReference>
<feature type="region of interest" description="Disordered" evidence="4">
    <location>
        <begin position="67"/>
        <end position="108"/>
    </location>
</feature>
<organism evidence="6 7">
    <name type="scientific">Ziziphus jujuba</name>
    <name type="common">Chinese jujube</name>
    <name type="synonym">Ziziphus sativa</name>
    <dbReference type="NCBI Taxonomy" id="326968"/>
    <lineage>
        <taxon>Eukaryota</taxon>
        <taxon>Viridiplantae</taxon>
        <taxon>Streptophyta</taxon>
        <taxon>Embryophyta</taxon>
        <taxon>Tracheophyta</taxon>
        <taxon>Spermatophyta</taxon>
        <taxon>Magnoliopsida</taxon>
        <taxon>eudicotyledons</taxon>
        <taxon>Gunneridae</taxon>
        <taxon>Pentapetalae</taxon>
        <taxon>rosids</taxon>
        <taxon>fabids</taxon>
        <taxon>Rosales</taxon>
        <taxon>Rhamnaceae</taxon>
        <taxon>Paliureae</taxon>
        <taxon>Ziziphus</taxon>
    </lineage>
</organism>
<gene>
    <name evidence="7" type="primary">LOC107433065</name>
</gene>
<sequence length="513" mass="56070">MYKSKLQELCQQRAWNLPVYNTSKQGLDHNPCFSATVTVNGQAFQTLDVSKSSKEAQNDAAKIAFDHFSLPNPSPPIVSSVPNPPKPSIPKPSSFPQPSLPSTSGSSNAITELDSIHATGQTLQPDAQGTLQTPQKNGSSLVANLQVDESRTGVQGDNRIEAEVTAHSSNVQHLYKSQLQNYAQKRNLALPEYASEREGPPHNTRFKCRVTIDGQTFESPTFFSTLKEAENAAAKFALTSLSPNEVQQHDSGFYKNLLQELVQKEGIPLPIYSTSRRGEAHEPIFVSSLEIEGQIFTGEEAKTKKNAEINAAKVAYNALKERKTIEIPILCSTHQGQETSLPVTYCLQSNPSDVQQNDTPQVPIISSSGKVTMEQADDDKGKGSSSLSDIVYGNATSPSIPYEFQNGSSSHLASSSAQLTVDSSPELSAGRSILSYKRVTVYPHGQNMMIPEGSTLLPMSDDNWVAFSHPKQEVNMVALKNEIITVEVAAIRRSHQIYKFLTIIHHIYCVVNA</sequence>